<sequence>MQLTNHCFMKRLSILAAMACLTACDKSGFSYDNVVDGGNVQYSLLDTLQVQMRTVQLDSVRTSGTGTGLVGSYADPVFGKFTSHTTFRLGLPPATEPGLRAIYDSLELVIWPDGHYYGDTLPPQRFQVYQLTRPLLLPDEYFALFSHQDFPIASAPLADVTQYIRPTSGKALHLRLDDAKGIELFEMIRNKSDDLKNEDYWRDYFKGLSIRGVNNTAAFRLLMNDTAVVMRLHYHIANTTVEEKTIDFRMNLPELQFNTFRYDRTGTAIAGLQPGPDGISGEATGNKTFSQPLTGAVTRIDFPSIAALQELGRYGRIMSAELVIKPDNSTLKDYPLPPRLTLTLADKKNFVTQGDTLSDAAGVQYGNLRVDKLYPENNQYSWDVTAYCRAMMTADVYTYRGLLLAAPFSEFHTQLNRIVVGDGNGKQYRAQLKIYYLLYE</sequence>
<dbReference type="InterPro" id="IPR025366">
    <property type="entry name" value="DUF4270"/>
</dbReference>
<dbReference type="EMBL" id="RMBX01000006">
    <property type="protein sequence ID" value="RPD40923.1"/>
    <property type="molecule type" value="Genomic_DNA"/>
</dbReference>
<reference evidence="3" key="1">
    <citation type="submission" date="2018-11" db="EMBL/GenBank/DDBJ databases">
        <title>Chitinophaga lutea sp.nov., isolate from arsenic contaminated soil.</title>
        <authorList>
            <person name="Zong Y."/>
        </authorList>
    </citation>
    <scope>NUCLEOTIDE SEQUENCE [LARGE SCALE GENOMIC DNA]</scope>
    <source>
        <strain evidence="3">YLT18</strain>
    </source>
</reference>
<keyword evidence="1" id="KW-0732">Signal</keyword>
<dbReference type="OrthoDB" id="1092930at2"/>
<gene>
    <name evidence="2" type="ORF">EG028_12980</name>
</gene>
<dbReference type="Proteomes" id="UP000279089">
    <property type="component" value="Unassembled WGS sequence"/>
</dbReference>
<proteinExistence type="predicted"/>
<accession>A0A3N4MZY6</accession>
<evidence type="ECO:0000313" key="2">
    <source>
        <dbReference type="EMBL" id="RPD40923.1"/>
    </source>
</evidence>
<dbReference type="AlphaFoldDB" id="A0A3N4MZY6"/>
<comment type="caution">
    <text evidence="2">The sequence shown here is derived from an EMBL/GenBank/DDBJ whole genome shotgun (WGS) entry which is preliminary data.</text>
</comment>
<feature type="chain" id="PRO_5018193311" evidence="1">
    <location>
        <begin position="20"/>
        <end position="440"/>
    </location>
</feature>
<evidence type="ECO:0000256" key="1">
    <source>
        <dbReference type="SAM" id="SignalP"/>
    </source>
</evidence>
<feature type="signal peptide" evidence="1">
    <location>
        <begin position="1"/>
        <end position="19"/>
    </location>
</feature>
<organism evidence="2 3">
    <name type="scientific">Chitinophaga barathri</name>
    <dbReference type="NCBI Taxonomy" id="1647451"/>
    <lineage>
        <taxon>Bacteria</taxon>
        <taxon>Pseudomonadati</taxon>
        <taxon>Bacteroidota</taxon>
        <taxon>Chitinophagia</taxon>
        <taxon>Chitinophagales</taxon>
        <taxon>Chitinophagaceae</taxon>
        <taxon>Chitinophaga</taxon>
    </lineage>
</organism>
<keyword evidence="3" id="KW-1185">Reference proteome</keyword>
<protein>
    <submittedName>
        <fullName evidence="2">DUF4270 family protein</fullName>
    </submittedName>
</protein>
<evidence type="ECO:0000313" key="3">
    <source>
        <dbReference type="Proteomes" id="UP000279089"/>
    </source>
</evidence>
<dbReference type="Pfam" id="PF14092">
    <property type="entry name" value="DUF4270"/>
    <property type="match status" value="1"/>
</dbReference>
<name>A0A3N4MZY6_9BACT</name>